<evidence type="ECO:0000313" key="11">
    <source>
        <dbReference type="Proteomes" id="UP001158576"/>
    </source>
</evidence>
<dbReference type="InterPro" id="IPR011009">
    <property type="entry name" value="Kinase-like_dom_sf"/>
</dbReference>
<reference evidence="10 11" key="1">
    <citation type="submission" date="2021-04" db="EMBL/GenBank/DDBJ databases">
        <authorList>
            <person name="Bliznina A."/>
        </authorList>
    </citation>
    <scope>NUCLEOTIDE SEQUENCE [LARGE SCALE GENOMIC DNA]</scope>
</reference>
<dbReference type="EMBL" id="OU015567">
    <property type="protein sequence ID" value="CAG5112802.1"/>
    <property type="molecule type" value="Genomic_DNA"/>
</dbReference>
<evidence type="ECO:0000256" key="6">
    <source>
        <dbReference type="ARBA" id="ARBA00022840"/>
    </source>
</evidence>
<dbReference type="SMART" id="SM00220">
    <property type="entry name" value="S_TKc"/>
    <property type="match status" value="1"/>
</dbReference>
<evidence type="ECO:0000259" key="9">
    <source>
        <dbReference type="PROSITE" id="PS50011"/>
    </source>
</evidence>
<keyword evidence="7" id="KW-0175">Coiled coil</keyword>
<organism evidence="10 11">
    <name type="scientific">Oikopleura dioica</name>
    <name type="common">Tunicate</name>
    <dbReference type="NCBI Taxonomy" id="34765"/>
    <lineage>
        <taxon>Eukaryota</taxon>
        <taxon>Metazoa</taxon>
        <taxon>Chordata</taxon>
        <taxon>Tunicata</taxon>
        <taxon>Appendicularia</taxon>
        <taxon>Copelata</taxon>
        <taxon>Oikopleuridae</taxon>
        <taxon>Oikopleura</taxon>
    </lineage>
</organism>
<keyword evidence="5" id="KW-0418">Kinase</keyword>
<keyword evidence="11" id="KW-1185">Reference proteome</keyword>
<keyword evidence="6" id="KW-0067">ATP-binding</keyword>
<dbReference type="SUPFAM" id="SSF56112">
    <property type="entry name" value="Protein kinase-like (PK-like)"/>
    <property type="match status" value="1"/>
</dbReference>
<dbReference type="EC" id="2.7.11.1" evidence="1"/>
<evidence type="ECO:0000256" key="4">
    <source>
        <dbReference type="ARBA" id="ARBA00022741"/>
    </source>
</evidence>
<evidence type="ECO:0000256" key="3">
    <source>
        <dbReference type="ARBA" id="ARBA00022679"/>
    </source>
</evidence>
<keyword evidence="4" id="KW-0547">Nucleotide-binding</keyword>
<proteinExistence type="predicted"/>
<evidence type="ECO:0000256" key="2">
    <source>
        <dbReference type="ARBA" id="ARBA00022527"/>
    </source>
</evidence>
<dbReference type="Gene3D" id="1.10.510.10">
    <property type="entry name" value="Transferase(Phosphotransferase) domain 1"/>
    <property type="match status" value="1"/>
</dbReference>
<evidence type="ECO:0000256" key="7">
    <source>
        <dbReference type="SAM" id="Coils"/>
    </source>
</evidence>
<accession>A0ABN7T868</accession>
<dbReference type="PANTHER" id="PTHR11042">
    <property type="entry name" value="EUKARYOTIC TRANSLATION INITIATION FACTOR 2-ALPHA KINASE EIF2-ALPHA KINASE -RELATED"/>
    <property type="match status" value="1"/>
</dbReference>
<dbReference type="PROSITE" id="PS50011">
    <property type="entry name" value="PROTEIN_KINASE_DOM"/>
    <property type="match status" value="1"/>
</dbReference>
<dbReference type="InterPro" id="IPR050339">
    <property type="entry name" value="CC_SR_Kinase"/>
</dbReference>
<dbReference type="PANTHER" id="PTHR11042:SF160">
    <property type="entry name" value="EUKARYOTIC TRANSLATION INITIATION FACTOR 2-ALPHA KINASE 1"/>
    <property type="match status" value="1"/>
</dbReference>
<feature type="domain" description="Protein kinase" evidence="9">
    <location>
        <begin position="1"/>
        <end position="369"/>
    </location>
</feature>
<evidence type="ECO:0000256" key="1">
    <source>
        <dbReference type="ARBA" id="ARBA00012513"/>
    </source>
</evidence>
<evidence type="ECO:0000313" key="10">
    <source>
        <dbReference type="EMBL" id="CAG5112802.1"/>
    </source>
</evidence>
<dbReference type="Pfam" id="PF00069">
    <property type="entry name" value="Pkinase"/>
    <property type="match status" value="1"/>
</dbReference>
<dbReference type="Proteomes" id="UP001158576">
    <property type="component" value="Chromosome 2"/>
</dbReference>
<feature type="region of interest" description="Disordered" evidence="8">
    <location>
        <begin position="77"/>
        <end position="98"/>
    </location>
</feature>
<gene>
    <name evidence="10" type="ORF">OKIOD_LOCUS15742</name>
</gene>
<sequence>MRKEVTLASAFTHPNVVKYITSWVDTEEIEKKPDIVELSSDSKEEDVFTDRFQQVSMRSLNHLDVVMNSGNAIEWGGEDSWASTMSDDDEEEDSPEENLINSASPYVECIPDSENSAQLVQFGYNSMRSSRLSSGIHRTTSEIEVRYTLCIQMEFCTLSLRRYLVDRNQYITGNYIASLSDEEAHQKTEAYVMESFEIATHIIQGIEYLHQKGCIHRDIKPENILWNDSRKLWQICDFGLATQSDPPKVDHSDMTVAIPNRALSSGIGTLQYAAPEQRYKKDYNCLVDIYSAGFVIFEAFYPLGELGDRIRHFELIRKKEKLPLDFQPHLAVYCEKEKASRVTETIEAMINYDPLLRPTAQRILLENCFRQSDPIDFQKLLNERNALISELDKENQLLKEQLAVKERENAQQLADKDAEIARLRALLHGSEV</sequence>
<feature type="coiled-coil region" evidence="7">
    <location>
        <begin position="377"/>
        <end position="415"/>
    </location>
</feature>
<evidence type="ECO:0000256" key="5">
    <source>
        <dbReference type="ARBA" id="ARBA00022777"/>
    </source>
</evidence>
<name>A0ABN7T868_OIKDI</name>
<keyword evidence="2" id="KW-0723">Serine/threonine-protein kinase</keyword>
<protein>
    <recommendedName>
        <fullName evidence="1">non-specific serine/threonine protein kinase</fullName>
        <ecNumber evidence="1">2.7.11.1</ecNumber>
    </recommendedName>
</protein>
<feature type="compositionally biased region" description="Acidic residues" evidence="8">
    <location>
        <begin position="86"/>
        <end position="96"/>
    </location>
</feature>
<dbReference type="InterPro" id="IPR000719">
    <property type="entry name" value="Prot_kinase_dom"/>
</dbReference>
<keyword evidence="3" id="KW-0808">Transferase</keyword>
<evidence type="ECO:0000256" key="8">
    <source>
        <dbReference type="SAM" id="MobiDB-lite"/>
    </source>
</evidence>